<evidence type="ECO:0000313" key="2">
    <source>
        <dbReference type="EMBL" id="MFD1745782.1"/>
    </source>
</evidence>
<dbReference type="InterPro" id="IPR049945">
    <property type="entry name" value="AAA_22"/>
</dbReference>
<name>A0ABW4M3R1_9HYPH</name>
<dbReference type="Proteomes" id="UP001597322">
    <property type="component" value="Unassembled WGS sequence"/>
</dbReference>
<protein>
    <submittedName>
        <fullName evidence="2">AAA family ATPase</fullName>
    </submittedName>
</protein>
<evidence type="ECO:0000259" key="1">
    <source>
        <dbReference type="Pfam" id="PF13401"/>
    </source>
</evidence>
<gene>
    <name evidence="2" type="ORF">ACFSE1_09945</name>
</gene>
<dbReference type="Pfam" id="PF13401">
    <property type="entry name" value="AAA_22"/>
    <property type="match status" value="1"/>
</dbReference>
<comment type="caution">
    <text evidence="2">The sequence shown here is derived from an EMBL/GenBank/DDBJ whole genome shotgun (WGS) entry which is preliminary data.</text>
</comment>
<feature type="domain" description="ORC1/DEAH AAA+ ATPase" evidence="1">
    <location>
        <begin position="88"/>
        <end position="221"/>
    </location>
</feature>
<dbReference type="SUPFAM" id="SSF52540">
    <property type="entry name" value="P-loop containing nucleoside triphosphate hydrolases"/>
    <property type="match status" value="1"/>
</dbReference>
<evidence type="ECO:0000313" key="3">
    <source>
        <dbReference type="Proteomes" id="UP001597322"/>
    </source>
</evidence>
<reference evidence="3" key="1">
    <citation type="journal article" date="2019" name="Int. J. Syst. Evol. Microbiol.">
        <title>The Global Catalogue of Microorganisms (GCM) 10K type strain sequencing project: providing services to taxonomists for standard genome sequencing and annotation.</title>
        <authorList>
            <consortium name="The Broad Institute Genomics Platform"/>
            <consortium name="The Broad Institute Genome Sequencing Center for Infectious Disease"/>
            <person name="Wu L."/>
            <person name="Ma J."/>
        </authorList>
    </citation>
    <scope>NUCLEOTIDE SEQUENCE [LARGE SCALE GENOMIC DNA]</scope>
    <source>
        <strain evidence="3">CG52</strain>
    </source>
</reference>
<dbReference type="InterPro" id="IPR027417">
    <property type="entry name" value="P-loop_NTPase"/>
</dbReference>
<dbReference type="EMBL" id="JBHUEQ010000016">
    <property type="protein sequence ID" value="MFD1745782.1"/>
    <property type="molecule type" value="Genomic_DNA"/>
</dbReference>
<keyword evidence="3" id="KW-1185">Reference proteome</keyword>
<proteinExistence type="predicted"/>
<organism evidence="2 3">
    <name type="scientific">Rhizobium helianthi</name>
    <dbReference type="NCBI Taxonomy" id="1132695"/>
    <lineage>
        <taxon>Bacteria</taxon>
        <taxon>Pseudomonadati</taxon>
        <taxon>Pseudomonadota</taxon>
        <taxon>Alphaproteobacteria</taxon>
        <taxon>Hyphomicrobiales</taxon>
        <taxon>Rhizobiaceae</taxon>
        <taxon>Rhizobium/Agrobacterium group</taxon>
        <taxon>Rhizobium</taxon>
    </lineage>
</organism>
<accession>A0ABW4M3R1</accession>
<dbReference type="RefSeq" id="WP_377400130.1">
    <property type="nucleotide sequence ID" value="NZ_JBHUEQ010000016.1"/>
</dbReference>
<sequence length="308" mass="34448">MTNKSRNEAVSKDSALINMAAVDKAAEPRFHTEAFESDEDRMAASRLPVSRRQWMIKNLIVKYPIFNEGYAIIAENHYPVAGGTHATGTVGAMLGESRTGKTAVCSYYSAMHPATYDDEGEIFPVIHLTASINMSPVEFAHELNRLTAARYARMHGGVGAYVNNALLRLLKVRTELLIVDDAQYLFFERTSKTAANMFKLIKTIVDYNTMSVMLVGEERVSDYVNSIDAFVNRGYNSHVLRPLTSGKSDMKRFEKLLGAIDKRLPFPNLSGFDDPYLAKEMYRYSNGMIGRVMNLVRPAAFKAMNEGT</sequence>